<dbReference type="Pfam" id="PF20246">
    <property type="entry name" value="DUF6601"/>
    <property type="match status" value="1"/>
</dbReference>
<feature type="region of interest" description="Disordered" evidence="1">
    <location>
        <begin position="56"/>
        <end position="88"/>
    </location>
</feature>
<dbReference type="InterPro" id="IPR046536">
    <property type="entry name" value="DUF6601"/>
</dbReference>
<proteinExistence type="predicted"/>
<protein>
    <submittedName>
        <fullName evidence="2">Uncharacterized protein</fullName>
    </submittedName>
</protein>
<feature type="compositionally biased region" description="Polar residues" evidence="1">
    <location>
        <begin position="56"/>
        <end position="67"/>
    </location>
</feature>
<dbReference type="EMBL" id="JAUTXT010000068">
    <property type="protein sequence ID" value="KAK3669912.1"/>
    <property type="molecule type" value="Genomic_DNA"/>
</dbReference>
<feature type="compositionally biased region" description="Basic and acidic residues" evidence="1">
    <location>
        <begin position="72"/>
        <end position="88"/>
    </location>
</feature>
<accession>A0AAE0TQG8</accession>
<reference evidence="2" key="1">
    <citation type="submission" date="2023-07" db="EMBL/GenBank/DDBJ databases">
        <title>Black Yeasts Isolated from many extreme environments.</title>
        <authorList>
            <person name="Coleine C."/>
            <person name="Stajich J.E."/>
            <person name="Selbmann L."/>
        </authorList>
    </citation>
    <scope>NUCLEOTIDE SEQUENCE</scope>
    <source>
        <strain evidence="2">CCFEE 5485</strain>
    </source>
</reference>
<evidence type="ECO:0000313" key="2">
    <source>
        <dbReference type="EMBL" id="KAK3669912.1"/>
    </source>
</evidence>
<dbReference type="PANTHER" id="PTHR34414">
    <property type="entry name" value="HET DOMAIN-CONTAINING PROTEIN-RELATED"/>
    <property type="match status" value="1"/>
</dbReference>
<dbReference type="AlphaFoldDB" id="A0AAE0TQG8"/>
<gene>
    <name evidence="2" type="ORF">LTR78_010223</name>
</gene>
<dbReference type="Proteomes" id="UP001274830">
    <property type="component" value="Unassembled WGS sequence"/>
</dbReference>
<name>A0AAE0TQG8_9PEZI</name>
<evidence type="ECO:0000256" key="1">
    <source>
        <dbReference type="SAM" id="MobiDB-lite"/>
    </source>
</evidence>
<organism evidence="2 3">
    <name type="scientific">Recurvomyces mirabilis</name>
    <dbReference type="NCBI Taxonomy" id="574656"/>
    <lineage>
        <taxon>Eukaryota</taxon>
        <taxon>Fungi</taxon>
        <taxon>Dikarya</taxon>
        <taxon>Ascomycota</taxon>
        <taxon>Pezizomycotina</taxon>
        <taxon>Dothideomycetes</taxon>
        <taxon>Dothideomycetidae</taxon>
        <taxon>Mycosphaerellales</taxon>
        <taxon>Teratosphaeriaceae</taxon>
        <taxon>Recurvomyces</taxon>
    </lineage>
</organism>
<keyword evidence="3" id="KW-1185">Reference proteome</keyword>
<evidence type="ECO:0000313" key="3">
    <source>
        <dbReference type="Proteomes" id="UP001274830"/>
    </source>
</evidence>
<dbReference type="PANTHER" id="PTHR34414:SF1">
    <property type="entry name" value="SUBTILISIN-LIKE SERINE PROTEASE"/>
    <property type="match status" value="1"/>
</dbReference>
<sequence length="219" mass="24861">MQEKVASRSAKPRRGARSYDGVCQVAQGWTRGMVVVQEGKRSPVLILRTPFITKSKMTPSYPRTKSSPPHAVESKDLPTSFRDNENTLRPPHEDWDVFLEQELSVQGIDEVFDHLWLVGRPYPPRSITIQNVLGRERVPVPDATLQLVRASSKIYIKPLPRYLLAESFYDQYLTPSSMQRTGPGRDGLGLLFSYLTLVPTETDFDMAQKDHLMPSIPNH</sequence>
<comment type="caution">
    <text evidence="2">The sequence shown here is derived from an EMBL/GenBank/DDBJ whole genome shotgun (WGS) entry which is preliminary data.</text>
</comment>